<dbReference type="PANTHER" id="PTHR47972:SF28">
    <property type="entry name" value="KINESIN-LIKE PROTEIN KLP-3"/>
    <property type="match status" value="1"/>
</dbReference>
<comment type="subcellular location">
    <subcellularLocation>
        <location evidence="1">Cytoplasm</location>
        <location evidence="1">Cytoskeleton</location>
    </subcellularLocation>
</comment>
<dbReference type="GO" id="GO:0007017">
    <property type="term" value="P:microtubule-based process"/>
    <property type="evidence" value="ECO:0000318"/>
    <property type="project" value="GO_Central"/>
</dbReference>
<dbReference type="Proteomes" id="UP000015101">
    <property type="component" value="Unassembled WGS sequence"/>
</dbReference>
<dbReference type="GO" id="GO:0003777">
    <property type="term" value="F:microtubule motor activity"/>
    <property type="evidence" value="ECO:0007669"/>
    <property type="project" value="InterPro"/>
</dbReference>
<evidence type="ECO:0000256" key="3">
    <source>
        <dbReference type="ARBA" id="ARBA00022840"/>
    </source>
</evidence>
<feature type="binding site" evidence="5">
    <location>
        <begin position="338"/>
        <end position="345"/>
    </location>
    <ligand>
        <name>ATP</name>
        <dbReference type="ChEBI" id="CHEBI:30616"/>
    </ligand>
</feature>
<protein>
    <recommendedName>
        <fullName evidence="7">Kinesin motor domain-containing protein</fullName>
    </recommendedName>
</protein>
<dbReference type="GO" id="GO:0007018">
    <property type="term" value="P:microtubule-based movement"/>
    <property type="evidence" value="ECO:0007669"/>
    <property type="project" value="InterPro"/>
</dbReference>
<comment type="similarity">
    <text evidence="5">Belongs to the TRAFAC class myosin-kinesin ATPase superfamily. Kinesin family.</text>
</comment>
<evidence type="ECO:0000256" key="1">
    <source>
        <dbReference type="ARBA" id="ARBA00004245"/>
    </source>
</evidence>
<evidence type="ECO:0000313" key="10">
    <source>
        <dbReference type="Proteomes" id="UP000015101"/>
    </source>
</evidence>
<reference evidence="8 10" key="2">
    <citation type="journal article" date="2013" name="Nature">
        <title>Insights into bilaterian evolution from three spiralian genomes.</title>
        <authorList>
            <person name="Simakov O."/>
            <person name="Marletaz F."/>
            <person name="Cho S.J."/>
            <person name="Edsinger-Gonzales E."/>
            <person name="Havlak P."/>
            <person name="Hellsten U."/>
            <person name="Kuo D.H."/>
            <person name="Larsson T."/>
            <person name="Lv J."/>
            <person name="Arendt D."/>
            <person name="Savage R."/>
            <person name="Osoegawa K."/>
            <person name="de Jong P."/>
            <person name="Grimwood J."/>
            <person name="Chapman J.A."/>
            <person name="Shapiro H."/>
            <person name="Aerts A."/>
            <person name="Otillar R.P."/>
            <person name="Terry A.Y."/>
            <person name="Boore J.L."/>
            <person name="Grigoriev I.V."/>
            <person name="Lindberg D.R."/>
            <person name="Seaver E.C."/>
            <person name="Weisblat D.A."/>
            <person name="Putnam N.H."/>
            <person name="Rokhsar D.S."/>
        </authorList>
    </citation>
    <scope>NUCLEOTIDE SEQUENCE</scope>
</reference>
<dbReference type="KEGG" id="hro:HELRODRAFT_158457"/>
<keyword evidence="3 5" id="KW-0067">ATP-binding</keyword>
<dbReference type="GO" id="GO:0015630">
    <property type="term" value="C:microtubule cytoskeleton"/>
    <property type="evidence" value="ECO:0000318"/>
    <property type="project" value="GO_Central"/>
</dbReference>
<dbReference type="GO" id="GO:0008017">
    <property type="term" value="F:microtubule binding"/>
    <property type="evidence" value="ECO:0000318"/>
    <property type="project" value="GO_Central"/>
</dbReference>
<feature type="region of interest" description="Disordered" evidence="6">
    <location>
        <begin position="570"/>
        <end position="607"/>
    </location>
</feature>
<dbReference type="GeneID" id="20197884"/>
<proteinExistence type="inferred from homology"/>
<organism evidence="9 10">
    <name type="scientific">Helobdella robusta</name>
    <name type="common">Californian leech</name>
    <dbReference type="NCBI Taxonomy" id="6412"/>
    <lineage>
        <taxon>Eukaryota</taxon>
        <taxon>Metazoa</taxon>
        <taxon>Spiralia</taxon>
        <taxon>Lophotrochozoa</taxon>
        <taxon>Annelida</taxon>
        <taxon>Clitellata</taxon>
        <taxon>Hirudinea</taxon>
        <taxon>Rhynchobdellida</taxon>
        <taxon>Glossiphoniidae</taxon>
        <taxon>Helobdella</taxon>
    </lineage>
</organism>
<dbReference type="InterPro" id="IPR001752">
    <property type="entry name" value="Kinesin_motor_dom"/>
</dbReference>
<dbReference type="PROSITE" id="PS50067">
    <property type="entry name" value="KINESIN_MOTOR_2"/>
    <property type="match status" value="1"/>
</dbReference>
<dbReference type="EMBL" id="AMQM01000042">
    <property type="status" value="NOT_ANNOTATED_CDS"/>
    <property type="molecule type" value="Genomic_DNA"/>
</dbReference>
<accession>T1EMT4</accession>
<keyword evidence="4" id="KW-0206">Cytoskeleton</keyword>
<feature type="domain" description="Kinesin motor" evidence="7">
    <location>
        <begin position="263"/>
        <end position="565"/>
    </location>
</feature>
<dbReference type="Pfam" id="PF00225">
    <property type="entry name" value="Kinesin"/>
    <property type="match status" value="1"/>
</dbReference>
<dbReference type="EMBL" id="KB095811">
    <property type="protein sequence ID" value="ESO12049.1"/>
    <property type="molecule type" value="Genomic_DNA"/>
</dbReference>
<feature type="compositionally biased region" description="Polar residues" evidence="6">
    <location>
        <begin position="570"/>
        <end position="591"/>
    </location>
</feature>
<gene>
    <name evidence="9" type="primary">20197884</name>
    <name evidence="8" type="ORF">HELRODRAFT_158457</name>
</gene>
<name>T1EMT4_HELRO</name>
<keyword evidence="2 5" id="KW-0547">Nucleotide-binding</keyword>
<evidence type="ECO:0000256" key="2">
    <source>
        <dbReference type="ARBA" id="ARBA00022741"/>
    </source>
</evidence>
<evidence type="ECO:0000256" key="6">
    <source>
        <dbReference type="SAM" id="MobiDB-lite"/>
    </source>
</evidence>
<dbReference type="SUPFAM" id="SSF52540">
    <property type="entry name" value="P-loop containing nucleoside triphosphate hydrolases"/>
    <property type="match status" value="1"/>
</dbReference>
<dbReference type="PANTHER" id="PTHR47972">
    <property type="entry name" value="KINESIN-LIKE PROTEIN KLP-3"/>
    <property type="match status" value="1"/>
</dbReference>
<dbReference type="STRING" id="6412.T1EMT4"/>
<evidence type="ECO:0000256" key="4">
    <source>
        <dbReference type="ARBA" id="ARBA00023212"/>
    </source>
</evidence>
<dbReference type="InterPro" id="IPR036961">
    <property type="entry name" value="Kinesin_motor_dom_sf"/>
</dbReference>
<keyword evidence="5" id="KW-0505">Motor protein</keyword>
<dbReference type="PRINTS" id="PR00380">
    <property type="entry name" value="KINESINHEAVY"/>
</dbReference>
<dbReference type="InterPro" id="IPR027417">
    <property type="entry name" value="P-loop_NTPase"/>
</dbReference>
<dbReference type="AlphaFoldDB" id="T1EMT4"/>
<dbReference type="InParanoid" id="T1EMT4"/>
<dbReference type="GO" id="GO:0005524">
    <property type="term" value="F:ATP binding"/>
    <property type="evidence" value="ECO:0007669"/>
    <property type="project" value="UniProtKB-UniRule"/>
</dbReference>
<dbReference type="Gene3D" id="3.40.850.10">
    <property type="entry name" value="Kinesin motor domain"/>
    <property type="match status" value="1"/>
</dbReference>
<reference evidence="10" key="1">
    <citation type="submission" date="2012-12" db="EMBL/GenBank/DDBJ databases">
        <authorList>
            <person name="Hellsten U."/>
            <person name="Grimwood J."/>
            <person name="Chapman J.A."/>
            <person name="Shapiro H."/>
            <person name="Aerts A."/>
            <person name="Otillar R.P."/>
            <person name="Terry A.Y."/>
            <person name="Boore J.L."/>
            <person name="Simakov O."/>
            <person name="Marletaz F."/>
            <person name="Cho S.-J."/>
            <person name="Edsinger-Gonzales E."/>
            <person name="Havlak P."/>
            <person name="Kuo D.-H."/>
            <person name="Larsson T."/>
            <person name="Lv J."/>
            <person name="Arendt D."/>
            <person name="Savage R."/>
            <person name="Osoegawa K."/>
            <person name="de Jong P."/>
            <person name="Lindberg D.R."/>
            <person name="Seaver E.C."/>
            <person name="Weisblat D.A."/>
            <person name="Putnam N.H."/>
            <person name="Grigoriev I.V."/>
            <person name="Rokhsar D.S."/>
        </authorList>
    </citation>
    <scope>NUCLEOTIDE SEQUENCE</scope>
</reference>
<evidence type="ECO:0000256" key="5">
    <source>
        <dbReference type="PROSITE-ProRule" id="PRU00283"/>
    </source>
</evidence>
<keyword evidence="10" id="KW-1185">Reference proteome</keyword>
<dbReference type="RefSeq" id="XP_009008769.1">
    <property type="nucleotide sequence ID" value="XM_009010521.1"/>
</dbReference>
<evidence type="ECO:0000259" key="7">
    <source>
        <dbReference type="PROSITE" id="PS50067"/>
    </source>
</evidence>
<dbReference type="eggNOG" id="KOG0239">
    <property type="taxonomic scope" value="Eukaryota"/>
</dbReference>
<evidence type="ECO:0000313" key="9">
    <source>
        <dbReference type="EnsemblMetazoa" id="HelroP158457"/>
    </source>
</evidence>
<reference evidence="9" key="3">
    <citation type="submission" date="2015-06" db="UniProtKB">
        <authorList>
            <consortium name="EnsemblMetazoa"/>
        </authorList>
    </citation>
    <scope>IDENTIFICATION</scope>
</reference>
<sequence length="622" mass="70336">MLKRSNSEACLSKQLRCNLQQYCLHQLIGHNNRPGHDPANDTPPVSHLAPNFYGEKTRCEDGCEHYNELMLVKKQLSILQNLLKRKEQKIPNPCISFLEKNASIKESIIDLKTSMFVFLNDYKSFHQWVVMQLKQAESKLIEYQKYHKSTGPSQIVSAKKTPTQPLFKQNLNSRVLTTPKKIQQVKPNSLLNNLPQQQQQQQQQQQINIRNEVECDVKEASKVECSVSSSSEKNYESGSEGINIIDLVNKTEIAPVKSANLKGNKTICRICPSICDGTSVVSIEQTNRIKIIHNNRTKMFDVDHAYPASSSNDEVFENLTSTLKSCFDGVNVNIFAYGEAGSGKTFTIEGSTISDGLLMKTVVYLLDHLNNQFTLHYSLVELKNDIFRDIQHEDLKSCKLEAKQNNDGGLSLINLTKIPIASLEEMKKALRKGQIFKKNFPTTVSHFIHILYISANSDERKSITTKLHIVDLADSEKIEKNPKDLNRFKEYQNVNKTLSCLGDVLHALNSKQSHIPFRSSKLTHILQDSFSCDSVHVLIMHIIAGEQHSSETLSTLMFGQRTKLNEMNPQIMRSPNGKMSKSDAHNNTLTPSRPRRPSVGLNEVKLTSRKPSITSDLKLSDF</sequence>
<dbReference type="InterPro" id="IPR027640">
    <property type="entry name" value="Kinesin-like_fam"/>
</dbReference>
<keyword evidence="4" id="KW-0963">Cytoplasm</keyword>
<dbReference type="SMART" id="SM00129">
    <property type="entry name" value="KISc"/>
    <property type="match status" value="1"/>
</dbReference>
<dbReference type="OrthoDB" id="3176171at2759"/>
<evidence type="ECO:0000313" key="8">
    <source>
        <dbReference type="EMBL" id="ESO12049.1"/>
    </source>
</evidence>
<dbReference type="EnsemblMetazoa" id="HelroT158457">
    <property type="protein sequence ID" value="HelroP158457"/>
    <property type="gene ID" value="HelroG158457"/>
</dbReference>
<dbReference type="HOGENOM" id="CLU_439606_0_0_1"/>
<dbReference type="CTD" id="20197884"/>